<evidence type="ECO:0000313" key="2">
    <source>
        <dbReference type="EMBL" id="KAE9264002.1"/>
    </source>
</evidence>
<dbReference type="AlphaFoldDB" id="A0A6G0Q0G7"/>
<dbReference type="EMBL" id="QXFY01008531">
    <property type="protein sequence ID" value="KAE9264002.1"/>
    <property type="molecule type" value="Genomic_DNA"/>
</dbReference>
<comment type="caution">
    <text evidence="2">The sequence shown here is derived from an EMBL/GenBank/DDBJ whole genome shotgun (WGS) entry which is preliminary data.</text>
</comment>
<protein>
    <submittedName>
        <fullName evidence="2">Uncharacterized protein</fullName>
    </submittedName>
</protein>
<sequence>MEQALPPRKRGANRDQAGGRTAISAVSKKQRRGAQALAATARRSVDNGGQPGDSSSESREGKRRHSDGVMC</sequence>
<accession>A0A6G0Q0G7</accession>
<name>A0A6G0Q0G7_9STRA</name>
<gene>
    <name evidence="2" type="ORF">PF008_g32222</name>
</gene>
<reference evidence="2 3" key="1">
    <citation type="submission" date="2018-09" db="EMBL/GenBank/DDBJ databases">
        <title>Genomic investigation of the strawberry pathogen Phytophthora fragariae indicates pathogenicity is determined by transcriptional variation in three key races.</title>
        <authorList>
            <person name="Adams T.M."/>
            <person name="Armitage A.D."/>
            <person name="Sobczyk M.K."/>
            <person name="Bates H.J."/>
            <person name="Dunwell J.M."/>
            <person name="Nellist C.F."/>
            <person name="Harrison R.J."/>
        </authorList>
    </citation>
    <scope>NUCLEOTIDE SEQUENCE [LARGE SCALE GENOMIC DNA]</scope>
    <source>
        <strain evidence="2 3">NOV-77</strain>
    </source>
</reference>
<evidence type="ECO:0000256" key="1">
    <source>
        <dbReference type="SAM" id="MobiDB-lite"/>
    </source>
</evidence>
<evidence type="ECO:0000313" key="3">
    <source>
        <dbReference type="Proteomes" id="UP000486351"/>
    </source>
</evidence>
<organism evidence="2 3">
    <name type="scientific">Phytophthora fragariae</name>
    <dbReference type="NCBI Taxonomy" id="53985"/>
    <lineage>
        <taxon>Eukaryota</taxon>
        <taxon>Sar</taxon>
        <taxon>Stramenopiles</taxon>
        <taxon>Oomycota</taxon>
        <taxon>Peronosporomycetes</taxon>
        <taxon>Peronosporales</taxon>
        <taxon>Peronosporaceae</taxon>
        <taxon>Phytophthora</taxon>
    </lineage>
</organism>
<dbReference type="Proteomes" id="UP000486351">
    <property type="component" value="Unassembled WGS sequence"/>
</dbReference>
<proteinExistence type="predicted"/>
<feature type="region of interest" description="Disordered" evidence="1">
    <location>
        <begin position="1"/>
        <end position="71"/>
    </location>
</feature>